<dbReference type="PANTHER" id="PTHR12378:SF52">
    <property type="entry name" value="F23A5.4 PROTEIN"/>
    <property type="match status" value="1"/>
</dbReference>
<feature type="compositionally biased region" description="Pro residues" evidence="4">
    <location>
        <begin position="221"/>
        <end position="230"/>
    </location>
</feature>
<gene>
    <name evidence="7" type="primary">LOC111019161</name>
</gene>
<dbReference type="SMART" id="SM01179">
    <property type="entry name" value="DUF862"/>
    <property type="match status" value="1"/>
</dbReference>
<dbReference type="AlphaFoldDB" id="A0A6J1DDT3"/>
<keyword evidence="6" id="KW-1185">Reference proteome</keyword>
<keyword evidence="2" id="KW-0645">Protease</keyword>
<dbReference type="RefSeq" id="XP_022151176.1">
    <property type="nucleotide sequence ID" value="XM_022295484.1"/>
</dbReference>
<dbReference type="InterPro" id="IPR042266">
    <property type="entry name" value="PPPDE_sf"/>
</dbReference>
<dbReference type="PANTHER" id="PTHR12378">
    <property type="entry name" value="DESUMOYLATING ISOPEPTIDASE"/>
    <property type="match status" value="1"/>
</dbReference>
<keyword evidence="3" id="KW-0378">Hydrolase</keyword>
<dbReference type="KEGG" id="mcha:111019161"/>
<dbReference type="PROSITE" id="PS51858">
    <property type="entry name" value="PPPDE"/>
    <property type="match status" value="1"/>
</dbReference>
<feature type="region of interest" description="Disordered" evidence="4">
    <location>
        <begin position="184"/>
        <end position="236"/>
    </location>
</feature>
<dbReference type="GO" id="GO:0016579">
    <property type="term" value="P:protein deubiquitination"/>
    <property type="evidence" value="ECO:0007669"/>
    <property type="project" value="TreeGrafter"/>
</dbReference>
<dbReference type="Pfam" id="PF05903">
    <property type="entry name" value="Peptidase_C97"/>
    <property type="match status" value="1"/>
</dbReference>
<name>A0A6J1DDT3_MOMCH</name>
<dbReference type="Gene3D" id="3.90.1720.30">
    <property type="entry name" value="PPPDE domains"/>
    <property type="match status" value="1"/>
</dbReference>
<accession>A0A6J1DDT3</accession>
<dbReference type="OrthoDB" id="412286at2759"/>
<protein>
    <submittedName>
        <fullName evidence="7">DeSI-like protein At4g17486</fullName>
    </submittedName>
</protein>
<dbReference type="GeneID" id="111019161"/>
<feature type="compositionally biased region" description="Low complexity" evidence="4">
    <location>
        <begin position="189"/>
        <end position="209"/>
    </location>
</feature>
<evidence type="ECO:0000259" key="5">
    <source>
        <dbReference type="PROSITE" id="PS51858"/>
    </source>
</evidence>
<feature type="domain" description="PPPDE" evidence="5">
    <location>
        <begin position="26"/>
        <end position="163"/>
    </location>
</feature>
<evidence type="ECO:0000313" key="6">
    <source>
        <dbReference type="Proteomes" id="UP000504603"/>
    </source>
</evidence>
<dbReference type="InterPro" id="IPR008580">
    <property type="entry name" value="PPPDE_dom"/>
</dbReference>
<comment type="similarity">
    <text evidence="1">Belongs to the DeSI family.</text>
</comment>
<dbReference type="GO" id="GO:0006508">
    <property type="term" value="P:proteolysis"/>
    <property type="evidence" value="ECO:0007669"/>
    <property type="project" value="UniProtKB-KW"/>
</dbReference>
<reference evidence="7" key="1">
    <citation type="submission" date="2025-08" db="UniProtKB">
        <authorList>
            <consortium name="RefSeq"/>
        </authorList>
    </citation>
    <scope>IDENTIFICATION</scope>
    <source>
        <strain evidence="7">OHB3-1</strain>
    </source>
</reference>
<dbReference type="Proteomes" id="UP000504603">
    <property type="component" value="Unplaced"/>
</dbReference>
<evidence type="ECO:0000256" key="1">
    <source>
        <dbReference type="ARBA" id="ARBA00008140"/>
    </source>
</evidence>
<evidence type="ECO:0000256" key="4">
    <source>
        <dbReference type="SAM" id="MobiDB-lite"/>
    </source>
</evidence>
<dbReference type="GO" id="GO:0101005">
    <property type="term" value="F:deubiquitinase activity"/>
    <property type="evidence" value="ECO:0007669"/>
    <property type="project" value="TreeGrafter"/>
</dbReference>
<evidence type="ECO:0000256" key="2">
    <source>
        <dbReference type="ARBA" id="ARBA00022670"/>
    </source>
</evidence>
<proteinExistence type="inferred from homology"/>
<evidence type="ECO:0000313" key="7">
    <source>
        <dbReference type="RefSeq" id="XP_022151176.1"/>
    </source>
</evidence>
<sequence>MRFAAPFELRRKMSKKAISKATGGSEPVYLNVYDVTSINGYAYRFGLGAFHSGLQVHGVEYAFGYHECSTTGICEGVPKQCDGFRFRKTVLVGKTDMKPAEVRTLMVELGQIYKGNAYNLFTKNCNHFCNDACIKLTGNSIPKWVNRLAKIGSLFNCVLPVASNSTRIRDDHRIEEETVTMEVKKELTSESTKTPSSNSSSSATSFPRSTLRRGNFQTRRAPPPSPPRSPPFFSHSHLYLHEVQT</sequence>
<evidence type="ECO:0000256" key="3">
    <source>
        <dbReference type="ARBA" id="ARBA00022801"/>
    </source>
</evidence>
<organism evidence="6 7">
    <name type="scientific">Momordica charantia</name>
    <name type="common">Bitter gourd</name>
    <name type="synonym">Balsam pear</name>
    <dbReference type="NCBI Taxonomy" id="3673"/>
    <lineage>
        <taxon>Eukaryota</taxon>
        <taxon>Viridiplantae</taxon>
        <taxon>Streptophyta</taxon>
        <taxon>Embryophyta</taxon>
        <taxon>Tracheophyta</taxon>
        <taxon>Spermatophyta</taxon>
        <taxon>Magnoliopsida</taxon>
        <taxon>eudicotyledons</taxon>
        <taxon>Gunneridae</taxon>
        <taxon>Pentapetalae</taxon>
        <taxon>rosids</taxon>
        <taxon>fabids</taxon>
        <taxon>Cucurbitales</taxon>
        <taxon>Cucurbitaceae</taxon>
        <taxon>Momordiceae</taxon>
        <taxon>Momordica</taxon>
    </lineage>
</organism>